<feature type="region of interest" description="Disordered" evidence="1">
    <location>
        <begin position="43"/>
        <end position="64"/>
    </location>
</feature>
<reference evidence="2" key="1">
    <citation type="journal article" date="2023" name="Science">
        <title>Genome structures resolve the early diversification of teleost fishes.</title>
        <authorList>
            <person name="Parey E."/>
            <person name="Louis A."/>
            <person name="Montfort J."/>
            <person name="Bouchez O."/>
            <person name="Roques C."/>
            <person name="Iampietro C."/>
            <person name="Lluch J."/>
            <person name="Castinel A."/>
            <person name="Donnadieu C."/>
            <person name="Desvignes T."/>
            <person name="Floi Bucao C."/>
            <person name="Jouanno E."/>
            <person name="Wen M."/>
            <person name="Mejri S."/>
            <person name="Dirks R."/>
            <person name="Jansen H."/>
            <person name="Henkel C."/>
            <person name="Chen W.J."/>
            <person name="Zahm M."/>
            <person name="Cabau C."/>
            <person name="Klopp C."/>
            <person name="Thompson A.W."/>
            <person name="Robinson-Rechavi M."/>
            <person name="Braasch I."/>
            <person name="Lecointre G."/>
            <person name="Bobe J."/>
            <person name="Postlethwait J.H."/>
            <person name="Berthelot C."/>
            <person name="Roest Crollius H."/>
            <person name="Guiguen Y."/>
        </authorList>
    </citation>
    <scope>NUCLEOTIDE SEQUENCE</scope>
    <source>
        <strain evidence="2">NC1722</strain>
    </source>
</reference>
<dbReference type="AlphaFoldDB" id="A0AAD7RI72"/>
<evidence type="ECO:0000256" key="1">
    <source>
        <dbReference type="SAM" id="MobiDB-lite"/>
    </source>
</evidence>
<sequence>MTTRDAQKLHYGGRTDGHALKEGRETGVLRPGQREERMSFVAAKAQEASSPSMGKPPRQWERRQRAGALRWRVRGGGSGV</sequence>
<gene>
    <name evidence="2" type="ORF">AAFF_G00200780</name>
</gene>
<evidence type="ECO:0000313" key="3">
    <source>
        <dbReference type="Proteomes" id="UP001221898"/>
    </source>
</evidence>
<dbReference type="EMBL" id="JAINUG010000269">
    <property type="protein sequence ID" value="KAJ8384545.1"/>
    <property type="molecule type" value="Genomic_DNA"/>
</dbReference>
<comment type="caution">
    <text evidence="2">The sequence shown here is derived from an EMBL/GenBank/DDBJ whole genome shotgun (WGS) entry which is preliminary data.</text>
</comment>
<evidence type="ECO:0000313" key="2">
    <source>
        <dbReference type="EMBL" id="KAJ8384545.1"/>
    </source>
</evidence>
<keyword evidence="3" id="KW-1185">Reference proteome</keyword>
<name>A0AAD7RI72_9TELE</name>
<protein>
    <submittedName>
        <fullName evidence="2">Uncharacterized protein</fullName>
    </submittedName>
</protein>
<accession>A0AAD7RI72</accession>
<feature type="region of interest" description="Disordered" evidence="1">
    <location>
        <begin position="1"/>
        <end position="26"/>
    </location>
</feature>
<dbReference type="Proteomes" id="UP001221898">
    <property type="component" value="Unassembled WGS sequence"/>
</dbReference>
<organism evidence="2 3">
    <name type="scientific">Aldrovandia affinis</name>
    <dbReference type="NCBI Taxonomy" id="143900"/>
    <lineage>
        <taxon>Eukaryota</taxon>
        <taxon>Metazoa</taxon>
        <taxon>Chordata</taxon>
        <taxon>Craniata</taxon>
        <taxon>Vertebrata</taxon>
        <taxon>Euteleostomi</taxon>
        <taxon>Actinopterygii</taxon>
        <taxon>Neopterygii</taxon>
        <taxon>Teleostei</taxon>
        <taxon>Notacanthiformes</taxon>
        <taxon>Halosauridae</taxon>
        <taxon>Aldrovandia</taxon>
    </lineage>
</organism>
<proteinExistence type="predicted"/>